<keyword evidence="2 6" id="KW-0547">Nucleotide-binding</keyword>
<dbReference type="CDD" id="cd23797">
    <property type="entry name" value="UBCc_UBE2H"/>
    <property type="match status" value="1"/>
</dbReference>
<keyword evidence="4 6" id="KW-0067">ATP-binding</keyword>
<feature type="compositionally biased region" description="Basic and acidic residues" evidence="7">
    <location>
        <begin position="183"/>
        <end position="193"/>
    </location>
</feature>
<dbReference type="EMBL" id="CAJHUC010000475">
    <property type="protein sequence ID" value="CAD7696423.1"/>
    <property type="molecule type" value="Genomic_DNA"/>
</dbReference>
<evidence type="ECO:0000313" key="10">
    <source>
        <dbReference type="Proteomes" id="UP000708148"/>
    </source>
</evidence>
<feature type="region of interest" description="Disordered" evidence="7">
    <location>
        <begin position="152"/>
        <end position="193"/>
    </location>
</feature>
<accession>A0A8S1INT8</accession>
<evidence type="ECO:0000256" key="3">
    <source>
        <dbReference type="ARBA" id="ARBA00022786"/>
    </source>
</evidence>
<evidence type="ECO:0000313" key="9">
    <source>
        <dbReference type="EMBL" id="CAD7696423.1"/>
    </source>
</evidence>
<dbReference type="Proteomes" id="UP000708148">
    <property type="component" value="Unassembled WGS sequence"/>
</dbReference>
<dbReference type="GO" id="GO:0140096">
    <property type="term" value="F:catalytic activity, acting on a protein"/>
    <property type="evidence" value="ECO:0007669"/>
    <property type="project" value="UniProtKB-ARBA"/>
</dbReference>
<dbReference type="Pfam" id="PF00179">
    <property type="entry name" value="UQ_con"/>
    <property type="match status" value="1"/>
</dbReference>
<evidence type="ECO:0000256" key="6">
    <source>
        <dbReference type="RuleBase" id="RU362109"/>
    </source>
</evidence>
<comment type="similarity">
    <text evidence="6">Belongs to the ubiquitin-conjugating enzyme family.</text>
</comment>
<reference evidence="9" key="1">
    <citation type="submission" date="2020-12" db="EMBL/GenBank/DDBJ databases">
        <authorList>
            <person name="Iha C."/>
        </authorList>
    </citation>
    <scope>NUCLEOTIDE SEQUENCE</scope>
</reference>
<feature type="domain" description="UBC core" evidence="8">
    <location>
        <begin position="3"/>
        <end position="148"/>
    </location>
</feature>
<dbReference type="PROSITE" id="PS50127">
    <property type="entry name" value="UBC_2"/>
    <property type="match status" value="1"/>
</dbReference>
<evidence type="ECO:0000259" key="8">
    <source>
        <dbReference type="PROSITE" id="PS50127"/>
    </source>
</evidence>
<evidence type="ECO:0000256" key="4">
    <source>
        <dbReference type="ARBA" id="ARBA00022840"/>
    </source>
</evidence>
<dbReference type="InterPro" id="IPR000608">
    <property type="entry name" value="UBC"/>
</dbReference>
<evidence type="ECO:0000256" key="1">
    <source>
        <dbReference type="ARBA" id="ARBA00022679"/>
    </source>
</evidence>
<dbReference type="OrthoDB" id="269518at2759"/>
<evidence type="ECO:0000256" key="2">
    <source>
        <dbReference type="ARBA" id="ARBA00022741"/>
    </source>
</evidence>
<dbReference type="PROSITE" id="PS00183">
    <property type="entry name" value="UBC_1"/>
    <property type="match status" value="1"/>
</dbReference>
<keyword evidence="1" id="KW-0808">Transferase</keyword>
<comment type="caution">
    <text evidence="9">The sequence shown here is derived from an EMBL/GenBank/DDBJ whole genome shotgun (WGS) entry which is preliminary data.</text>
</comment>
<dbReference type="SUPFAM" id="SSF54495">
    <property type="entry name" value="UBC-like"/>
    <property type="match status" value="1"/>
</dbReference>
<dbReference type="GO" id="GO:0005524">
    <property type="term" value="F:ATP binding"/>
    <property type="evidence" value="ECO:0007669"/>
    <property type="project" value="UniProtKB-UniRule"/>
</dbReference>
<dbReference type="PANTHER" id="PTHR24068">
    <property type="entry name" value="UBIQUITIN-CONJUGATING ENZYME E2"/>
    <property type="match status" value="1"/>
</dbReference>
<gene>
    <name evidence="9" type="ORF">OSTQU699_LOCUS1784</name>
</gene>
<dbReference type="InterPro" id="IPR016135">
    <property type="entry name" value="UBQ-conjugating_enzyme/RWD"/>
</dbReference>
<organism evidence="9 10">
    <name type="scientific">Ostreobium quekettii</name>
    <dbReference type="NCBI Taxonomy" id="121088"/>
    <lineage>
        <taxon>Eukaryota</taxon>
        <taxon>Viridiplantae</taxon>
        <taxon>Chlorophyta</taxon>
        <taxon>core chlorophytes</taxon>
        <taxon>Ulvophyceae</taxon>
        <taxon>TCBD clade</taxon>
        <taxon>Bryopsidales</taxon>
        <taxon>Ostreobineae</taxon>
        <taxon>Ostreobiaceae</taxon>
        <taxon>Ostreobium</taxon>
    </lineage>
</organism>
<proteinExistence type="inferred from homology"/>
<dbReference type="FunFam" id="3.10.110.10:FF:000024">
    <property type="entry name" value="Ubiquitin-conjugating enzyme 5, E2"/>
    <property type="match status" value="1"/>
</dbReference>
<dbReference type="SMART" id="SM00212">
    <property type="entry name" value="UBCc"/>
    <property type="match status" value="1"/>
</dbReference>
<protein>
    <recommendedName>
        <fullName evidence="8">UBC core domain-containing protein</fullName>
    </recommendedName>
</protein>
<dbReference type="InterPro" id="IPR023313">
    <property type="entry name" value="UBQ-conjugating_AS"/>
</dbReference>
<feature type="active site" description="Glycyl thioester intermediate" evidence="5">
    <location>
        <position position="85"/>
    </location>
</feature>
<keyword evidence="3 6" id="KW-0833">Ubl conjugation pathway</keyword>
<sequence>MAAPSRRREMDVMKLMMSDWKVEMVEDNVSEFYVEFKGPGESPYEGGCWKVHVELPEAYPYKSPSIGFVNKIYHPNVDEMAGSVCLDVINQTWSPMFDLVNVFEVFLPQLLLYPNPTDPLNGEAAALLMREPDAYSKKVREYVQRFARPEDCNVKPSNKADSADERMTGSDGGFLTDSEDEEAGHRGEATCTQ</sequence>
<name>A0A8S1INT8_9CHLO</name>
<keyword evidence="10" id="KW-1185">Reference proteome</keyword>
<evidence type="ECO:0000256" key="7">
    <source>
        <dbReference type="SAM" id="MobiDB-lite"/>
    </source>
</evidence>
<evidence type="ECO:0000256" key="5">
    <source>
        <dbReference type="PROSITE-ProRule" id="PRU10133"/>
    </source>
</evidence>
<dbReference type="Gene3D" id="3.10.110.10">
    <property type="entry name" value="Ubiquitin Conjugating Enzyme"/>
    <property type="match status" value="1"/>
</dbReference>
<dbReference type="AlphaFoldDB" id="A0A8S1INT8"/>
<dbReference type="GO" id="GO:0016740">
    <property type="term" value="F:transferase activity"/>
    <property type="evidence" value="ECO:0007669"/>
    <property type="project" value="UniProtKB-KW"/>
</dbReference>